<dbReference type="HOGENOM" id="CLU_025586_0_0_1"/>
<evidence type="ECO:0000256" key="4">
    <source>
        <dbReference type="ARBA" id="ARBA00023015"/>
    </source>
</evidence>
<dbReference type="PANTHER" id="PTHR10253">
    <property type="entry name" value="POLYCOMB PROTEIN"/>
    <property type="match status" value="1"/>
</dbReference>
<feature type="repeat" description="WD" evidence="6">
    <location>
        <begin position="149"/>
        <end position="171"/>
    </location>
</feature>
<dbReference type="GeneID" id="25295759"/>
<dbReference type="Gene3D" id="2.130.10.10">
    <property type="entry name" value="YVTN repeat-like/Quinoprotein amine dehydrogenase"/>
    <property type="match status" value="1"/>
</dbReference>
<dbReference type="InterPro" id="IPR001680">
    <property type="entry name" value="WD40_rpt"/>
</dbReference>
<evidence type="ECO:0000256" key="2">
    <source>
        <dbReference type="ARBA" id="ARBA00022574"/>
    </source>
</evidence>
<dbReference type="Pfam" id="PF00400">
    <property type="entry name" value="WD40"/>
    <property type="match status" value="2"/>
</dbReference>
<comment type="similarity">
    <text evidence="1">Belongs to the WD repeat ESC family.</text>
</comment>
<name>A0A0D2J557_9EURO</name>
<feature type="repeat" description="WD" evidence="6">
    <location>
        <begin position="181"/>
        <end position="222"/>
    </location>
</feature>
<accession>A0A0D2J557</accession>
<dbReference type="OrthoDB" id="7318948at2759"/>
<feature type="region of interest" description="Disordered" evidence="7">
    <location>
        <begin position="411"/>
        <end position="478"/>
    </location>
</feature>
<protein>
    <submittedName>
        <fullName evidence="8">Uncharacterized protein</fullName>
    </submittedName>
</protein>
<feature type="compositionally biased region" description="Polar residues" evidence="7">
    <location>
        <begin position="437"/>
        <end position="446"/>
    </location>
</feature>
<dbReference type="PROSITE" id="PS50294">
    <property type="entry name" value="WD_REPEATS_REGION"/>
    <property type="match status" value="1"/>
</dbReference>
<dbReference type="VEuPathDB" id="FungiDB:Z518_07688"/>
<sequence length="569" mass="63602">MTSQFVSRESFILPKLKFKFRSAIEVDRFAFYDVKFYPYSRPEDDEPVFAVVGQKKVLIGRLSAQSSAVVTMIHELVDAQEARDPNSPGLNSCSWCYIDQERPLLAVAGGSGQLKILDALEGDLFNTLTGHGHGTINDIATHPFMPWIVATASMDKSLRIWDLRRHANRYESPTIIICGQATGHTEGVLTVSWHPSGRYLVTGGHDQRICVWTIPDLSEDSTFWRDISPRYRKRSSNDVLTIYFPHFTSASVHSNFVDCARFFGDLIISKAANEDKIVLWRITGFDSEQPPPDSTTAPKLQDFLDTRNGFIRRATCTDRGITSVEVRPEYKEAPLYDRLLEFETSHTEQFYLRFGLLSPSPDFPDLHPVLAFANAKSELRFWDLERLTVGHAGGLAEGRTLLTARRKMRGIARPVKPSERLTRMSRTPSRLREMESPMSSTSNLSSGARPRQSSTEATPATDASTATETTSATEATSATLVAGEISDLGETSLLPFRDRERYPIHDPHAPLKPHSKVSLAELQFKNMAFFNARAVDWSPCGRWCIVAGESAINSVTRSEGIGAFAVLYR</sequence>
<keyword evidence="4" id="KW-0805">Transcription regulation</keyword>
<dbReference type="EMBL" id="KN847479">
    <property type="protein sequence ID" value="KIX04135.1"/>
    <property type="molecule type" value="Genomic_DNA"/>
</dbReference>
<dbReference type="AlphaFoldDB" id="A0A0D2J557"/>
<dbReference type="RefSeq" id="XP_013271271.1">
    <property type="nucleotide sequence ID" value="XM_013415817.1"/>
</dbReference>
<evidence type="ECO:0000313" key="8">
    <source>
        <dbReference type="EMBL" id="KIX04135.1"/>
    </source>
</evidence>
<dbReference type="SUPFAM" id="SSF50978">
    <property type="entry name" value="WD40 repeat-like"/>
    <property type="match status" value="1"/>
</dbReference>
<dbReference type="PROSITE" id="PS50082">
    <property type="entry name" value="WD_REPEATS_2"/>
    <property type="match status" value="2"/>
</dbReference>
<dbReference type="InterPro" id="IPR015943">
    <property type="entry name" value="WD40/YVTN_repeat-like_dom_sf"/>
</dbReference>
<dbReference type="InterPro" id="IPR051243">
    <property type="entry name" value="PcG_WD-repeat"/>
</dbReference>
<evidence type="ECO:0000256" key="7">
    <source>
        <dbReference type="SAM" id="MobiDB-lite"/>
    </source>
</evidence>
<gene>
    <name evidence="8" type="ORF">Z518_07688</name>
</gene>
<keyword evidence="2 6" id="KW-0853">WD repeat</keyword>
<dbReference type="SMART" id="SM00320">
    <property type="entry name" value="WD40"/>
    <property type="match status" value="2"/>
</dbReference>
<reference evidence="8 9" key="1">
    <citation type="submission" date="2015-01" db="EMBL/GenBank/DDBJ databases">
        <title>The Genome Sequence of Rhinocladiella mackenzie CBS 650.93.</title>
        <authorList>
            <consortium name="The Broad Institute Genomics Platform"/>
            <person name="Cuomo C."/>
            <person name="de Hoog S."/>
            <person name="Gorbushina A."/>
            <person name="Stielow B."/>
            <person name="Teixiera M."/>
            <person name="Abouelleil A."/>
            <person name="Chapman S.B."/>
            <person name="Priest M."/>
            <person name="Young S.K."/>
            <person name="Wortman J."/>
            <person name="Nusbaum C."/>
            <person name="Birren B."/>
        </authorList>
    </citation>
    <scope>NUCLEOTIDE SEQUENCE [LARGE SCALE GENOMIC DNA]</scope>
    <source>
        <strain evidence="8 9">CBS 650.93</strain>
    </source>
</reference>
<keyword evidence="5" id="KW-0804">Transcription</keyword>
<keyword evidence="9" id="KW-1185">Reference proteome</keyword>
<evidence type="ECO:0000256" key="5">
    <source>
        <dbReference type="ARBA" id="ARBA00023163"/>
    </source>
</evidence>
<evidence type="ECO:0000256" key="1">
    <source>
        <dbReference type="ARBA" id="ARBA00008075"/>
    </source>
</evidence>
<dbReference type="Proteomes" id="UP000053617">
    <property type="component" value="Unassembled WGS sequence"/>
</dbReference>
<feature type="compositionally biased region" description="Low complexity" evidence="7">
    <location>
        <begin position="453"/>
        <end position="478"/>
    </location>
</feature>
<evidence type="ECO:0000313" key="9">
    <source>
        <dbReference type="Proteomes" id="UP000053617"/>
    </source>
</evidence>
<evidence type="ECO:0000256" key="6">
    <source>
        <dbReference type="PROSITE-ProRule" id="PRU00221"/>
    </source>
</evidence>
<evidence type="ECO:0000256" key="3">
    <source>
        <dbReference type="ARBA" id="ARBA00022737"/>
    </source>
</evidence>
<dbReference type="STRING" id="1442369.A0A0D2J557"/>
<dbReference type="InterPro" id="IPR036322">
    <property type="entry name" value="WD40_repeat_dom_sf"/>
</dbReference>
<keyword evidence="3" id="KW-0677">Repeat</keyword>
<proteinExistence type="inferred from homology"/>
<organism evidence="8 9">
    <name type="scientific">Rhinocladiella mackenziei CBS 650.93</name>
    <dbReference type="NCBI Taxonomy" id="1442369"/>
    <lineage>
        <taxon>Eukaryota</taxon>
        <taxon>Fungi</taxon>
        <taxon>Dikarya</taxon>
        <taxon>Ascomycota</taxon>
        <taxon>Pezizomycotina</taxon>
        <taxon>Eurotiomycetes</taxon>
        <taxon>Chaetothyriomycetidae</taxon>
        <taxon>Chaetothyriales</taxon>
        <taxon>Herpotrichiellaceae</taxon>
        <taxon>Rhinocladiella</taxon>
    </lineage>
</organism>